<dbReference type="InterPro" id="IPR013149">
    <property type="entry name" value="ADH-like_C"/>
</dbReference>
<keyword evidence="3" id="KW-0560">Oxidoreductase</keyword>
<evidence type="ECO:0000259" key="1">
    <source>
        <dbReference type="Pfam" id="PF00107"/>
    </source>
</evidence>
<dbReference type="Proteomes" id="UP000269019">
    <property type="component" value="Chromosome"/>
</dbReference>
<dbReference type="EC" id="1.3.1.84" evidence="3"/>
<dbReference type="InterPro" id="IPR013154">
    <property type="entry name" value="ADH-like_N"/>
</dbReference>
<dbReference type="InterPro" id="IPR051397">
    <property type="entry name" value="Zn-ADH-like_protein"/>
</dbReference>
<dbReference type="InterPro" id="IPR036291">
    <property type="entry name" value="NAD(P)-bd_dom_sf"/>
</dbReference>
<dbReference type="SUPFAM" id="SSF50129">
    <property type="entry name" value="GroES-like"/>
    <property type="match status" value="1"/>
</dbReference>
<organism evidence="3 4">
    <name type="scientific">Corynebacterium choanae</name>
    <dbReference type="NCBI Taxonomy" id="1862358"/>
    <lineage>
        <taxon>Bacteria</taxon>
        <taxon>Bacillati</taxon>
        <taxon>Actinomycetota</taxon>
        <taxon>Actinomycetes</taxon>
        <taxon>Mycobacteriales</taxon>
        <taxon>Corynebacteriaceae</taxon>
        <taxon>Corynebacterium</taxon>
    </lineage>
</organism>
<dbReference type="Pfam" id="PF00107">
    <property type="entry name" value="ADH_zinc_N"/>
    <property type="match status" value="1"/>
</dbReference>
<dbReference type="SUPFAM" id="SSF51735">
    <property type="entry name" value="NAD(P)-binding Rossmann-fold domains"/>
    <property type="match status" value="1"/>
</dbReference>
<gene>
    <name evidence="3" type="primary">acuI</name>
    <name evidence="3" type="ORF">CCHOA_03615</name>
</gene>
<evidence type="ECO:0000313" key="4">
    <source>
        <dbReference type="Proteomes" id="UP000269019"/>
    </source>
</evidence>
<dbReference type="Pfam" id="PF08240">
    <property type="entry name" value="ADH_N"/>
    <property type="match status" value="1"/>
</dbReference>
<reference evidence="3 4" key="1">
    <citation type="submission" date="2018-11" db="EMBL/GenBank/DDBJ databases">
        <authorList>
            <person name="Kleinhagauer T."/>
            <person name="Glaeser S.P."/>
            <person name="Spergser J."/>
            <person name="Ruckert C."/>
            <person name="Kaempfer P."/>
            <person name="Busse H.-J."/>
        </authorList>
    </citation>
    <scope>NUCLEOTIDE SEQUENCE [LARGE SCALE GENOMIC DNA]</scope>
    <source>
        <strain evidence="3 4">200CH</strain>
    </source>
</reference>
<dbReference type="PANTHER" id="PTHR43677:SF1">
    <property type="entry name" value="ACRYLYL-COA REDUCTASE ACUI-RELATED"/>
    <property type="match status" value="1"/>
</dbReference>
<evidence type="ECO:0000313" key="3">
    <source>
        <dbReference type="EMBL" id="AZA13134.1"/>
    </source>
</evidence>
<dbReference type="Gene3D" id="3.40.50.720">
    <property type="entry name" value="NAD(P)-binding Rossmann-like Domain"/>
    <property type="match status" value="1"/>
</dbReference>
<dbReference type="KEGG" id="ccho:CCHOA_03615"/>
<feature type="domain" description="Alcohol dehydrogenase-like C-terminal" evidence="1">
    <location>
        <begin position="201"/>
        <end position="328"/>
    </location>
</feature>
<keyword evidence="4" id="KW-1185">Reference proteome</keyword>
<dbReference type="PANTHER" id="PTHR43677">
    <property type="entry name" value="SHORT-CHAIN DEHYDROGENASE/REDUCTASE"/>
    <property type="match status" value="1"/>
</dbReference>
<dbReference type="EMBL" id="CP033896">
    <property type="protein sequence ID" value="AZA13134.1"/>
    <property type="molecule type" value="Genomic_DNA"/>
</dbReference>
<feature type="domain" description="Alcohol dehydrogenase-like N-terminal" evidence="2">
    <location>
        <begin position="70"/>
        <end position="156"/>
    </location>
</feature>
<protein>
    <submittedName>
        <fullName evidence="3">Acrylyl-CoA reductase AcuI</fullName>
        <ecNumber evidence="3">1.3.1.84</ecNumber>
    </submittedName>
</protein>
<accession>A0A3G6JAY1</accession>
<evidence type="ECO:0000259" key="2">
    <source>
        <dbReference type="Pfam" id="PF08240"/>
    </source>
</evidence>
<dbReference type="GO" id="GO:0043957">
    <property type="term" value="F:acryloyl-CoA reductase (NADPH) activity"/>
    <property type="evidence" value="ECO:0007669"/>
    <property type="project" value="UniProtKB-EC"/>
</dbReference>
<name>A0A3G6JAY1_9CORY</name>
<dbReference type="NCBIfam" id="TIGR02823">
    <property type="entry name" value="oxido_YhdH"/>
    <property type="match status" value="1"/>
</dbReference>
<dbReference type="AlphaFoldDB" id="A0A3G6JAY1"/>
<sequence length="370" mass="38238">MTINVSEHDIVCKQDCKQSGGNHPARFPLAGVAGGKSATFMAMGQSILVARDDNGQAHATTVSTPEDGWGDDGVLLRVKYSSLNYKDALALAGNPGVIRQWPLVPGIDAVGEVVEDPTGRFTPGEMITVNGGGLGERRHGGYTDLVRIPAEAAVRLGDISPLTAAQLGTAGYTAALAVLALQESGALALQLPIAVTGATGGVGSIACVLLAGLGVKVHALTRRPEQYGDYLRELGVAEVIDSATLPTTPKPLERARFAGAVDSVGDTQLSYLLAATADNGTVSACGLAQGATLHTTVMPFILRGVRLQGINSVTQPLHRREQAWQLLASSGAAANVASFSETIPLLAVHKAGEQLLAGTRHGRLVVDIHG</sequence>
<dbReference type="InterPro" id="IPR014188">
    <property type="entry name" value="Acrylyl-CoA_reductase_AcuI"/>
</dbReference>
<proteinExistence type="predicted"/>
<dbReference type="InterPro" id="IPR011032">
    <property type="entry name" value="GroES-like_sf"/>
</dbReference>
<dbReference type="Gene3D" id="3.90.180.10">
    <property type="entry name" value="Medium-chain alcohol dehydrogenases, catalytic domain"/>
    <property type="match status" value="1"/>
</dbReference>